<dbReference type="AlphaFoldDB" id="A0A1G4X1C6"/>
<dbReference type="PANTHER" id="PTHR43313">
    <property type="entry name" value="SHORT-CHAIN DEHYDROGENASE/REDUCTASE FAMILY 9C"/>
    <property type="match status" value="1"/>
</dbReference>
<protein>
    <submittedName>
        <fullName evidence="4">Short-chain dehydrogenase</fullName>
    </submittedName>
</protein>
<sequence>MKMPSVLVTGAGRGIGLAITEHMSSRGWDVYATARSDAALHSLNRLPHVHPIPLDITDRSDIAALPARLPAGLNGLVNNAGIIVNGPVEGLSLDDLTDQLDVNVISQIAVTQAVLPKIREAGGRLVFMSSVSGLITTPGTGAYNASKYAIESLADALRMELRPWKIPVSLIEPGPIRTDMWGSALDDYDRMTEQLSEAHRRLYASHLAGSRKLMGRMQKLAADPKRVTKAVNHALTSRHPKRRYLLDTLSRAQKLTFAVTPAAISDAILAAATTSK</sequence>
<dbReference type="Gene3D" id="3.40.50.720">
    <property type="entry name" value="NAD(P)-binding Rossmann-like Domain"/>
    <property type="match status" value="1"/>
</dbReference>
<dbReference type="EMBL" id="FMUB01000019">
    <property type="protein sequence ID" value="SCX33830.1"/>
    <property type="molecule type" value="Genomic_DNA"/>
</dbReference>
<feature type="domain" description="Ketoreductase" evidence="3">
    <location>
        <begin position="4"/>
        <end position="179"/>
    </location>
</feature>
<dbReference type="SUPFAM" id="SSF51735">
    <property type="entry name" value="NAD(P)-binding Rossmann-fold domains"/>
    <property type="match status" value="1"/>
</dbReference>
<dbReference type="SMART" id="SM00822">
    <property type="entry name" value="PKS_KR"/>
    <property type="match status" value="1"/>
</dbReference>
<comment type="similarity">
    <text evidence="1 2">Belongs to the short-chain dehydrogenases/reductases (SDR) family.</text>
</comment>
<dbReference type="InterPro" id="IPR002347">
    <property type="entry name" value="SDR_fam"/>
</dbReference>
<dbReference type="PRINTS" id="PR00081">
    <property type="entry name" value="GDHRDH"/>
</dbReference>
<gene>
    <name evidence="4" type="ORF">SAMN02799620_06075</name>
</gene>
<evidence type="ECO:0000259" key="3">
    <source>
        <dbReference type="SMART" id="SM00822"/>
    </source>
</evidence>
<organism evidence="4 5">
    <name type="scientific">Mycolicibacterium fluoranthenivorans</name>
    <dbReference type="NCBI Taxonomy" id="258505"/>
    <lineage>
        <taxon>Bacteria</taxon>
        <taxon>Bacillati</taxon>
        <taxon>Actinomycetota</taxon>
        <taxon>Actinomycetes</taxon>
        <taxon>Mycobacteriales</taxon>
        <taxon>Mycobacteriaceae</taxon>
        <taxon>Mycolicibacterium</taxon>
    </lineage>
</organism>
<evidence type="ECO:0000313" key="5">
    <source>
        <dbReference type="Proteomes" id="UP000199707"/>
    </source>
</evidence>
<dbReference type="CDD" id="cd05374">
    <property type="entry name" value="17beta-HSD-like_SDR_c"/>
    <property type="match status" value="1"/>
</dbReference>
<dbReference type="InterPro" id="IPR020904">
    <property type="entry name" value="Sc_DH/Rdtase_CS"/>
</dbReference>
<dbReference type="PRINTS" id="PR00080">
    <property type="entry name" value="SDRFAMILY"/>
</dbReference>
<evidence type="ECO:0000313" key="4">
    <source>
        <dbReference type="EMBL" id="SCX33830.1"/>
    </source>
</evidence>
<dbReference type="PANTHER" id="PTHR43313:SF1">
    <property type="entry name" value="3BETA-HYDROXYSTEROID DEHYDROGENASE DHS-16"/>
    <property type="match status" value="1"/>
</dbReference>
<dbReference type="GO" id="GO:0016491">
    <property type="term" value="F:oxidoreductase activity"/>
    <property type="evidence" value="ECO:0007669"/>
    <property type="project" value="TreeGrafter"/>
</dbReference>
<dbReference type="PROSITE" id="PS00061">
    <property type="entry name" value="ADH_SHORT"/>
    <property type="match status" value="1"/>
</dbReference>
<dbReference type="InterPro" id="IPR057326">
    <property type="entry name" value="KR_dom"/>
</dbReference>
<proteinExistence type="inferred from homology"/>
<accession>A0A1G4X1C6</accession>
<dbReference type="Proteomes" id="UP000199707">
    <property type="component" value="Unassembled WGS sequence"/>
</dbReference>
<evidence type="ECO:0000256" key="1">
    <source>
        <dbReference type="ARBA" id="ARBA00006484"/>
    </source>
</evidence>
<reference evidence="5" key="1">
    <citation type="submission" date="2016-10" db="EMBL/GenBank/DDBJ databases">
        <authorList>
            <person name="Varghese N."/>
            <person name="Submissions S."/>
        </authorList>
    </citation>
    <scope>NUCLEOTIDE SEQUENCE [LARGE SCALE GENOMIC DNA]</scope>
    <source>
        <strain evidence="5">UNC267MFSha1.1M11</strain>
    </source>
</reference>
<dbReference type="InterPro" id="IPR036291">
    <property type="entry name" value="NAD(P)-bd_dom_sf"/>
</dbReference>
<dbReference type="GO" id="GO:0008202">
    <property type="term" value="P:steroid metabolic process"/>
    <property type="evidence" value="ECO:0007669"/>
    <property type="project" value="TreeGrafter"/>
</dbReference>
<evidence type="ECO:0000256" key="2">
    <source>
        <dbReference type="RuleBase" id="RU000363"/>
    </source>
</evidence>
<name>A0A1G4X1C6_9MYCO</name>
<dbReference type="Pfam" id="PF00106">
    <property type="entry name" value="adh_short"/>
    <property type="match status" value="1"/>
</dbReference>
<dbReference type="STRING" id="1502745.SAMN02799620_06075"/>